<dbReference type="InterPro" id="IPR041902">
    <property type="entry name" value="CtsR_N_sf"/>
</dbReference>
<evidence type="ECO:0000259" key="9">
    <source>
        <dbReference type="Pfam" id="PF17727"/>
    </source>
</evidence>
<feature type="domain" description="CtsR C-terminal dimerization" evidence="9">
    <location>
        <begin position="81"/>
        <end position="150"/>
    </location>
</feature>
<evidence type="ECO:0000313" key="10">
    <source>
        <dbReference type="EMBL" id="EKY25600.1"/>
    </source>
</evidence>
<dbReference type="Pfam" id="PF05848">
    <property type="entry name" value="CtsR"/>
    <property type="match status" value="1"/>
</dbReference>
<keyword evidence="4 7" id="KW-0805">Transcription regulation</keyword>
<evidence type="ECO:0000256" key="3">
    <source>
        <dbReference type="ARBA" id="ARBA00022491"/>
    </source>
</evidence>
<organism evidence="10 11">
    <name type="scientific">Clostridium celatum DSM 1785</name>
    <dbReference type="NCBI Taxonomy" id="545697"/>
    <lineage>
        <taxon>Bacteria</taxon>
        <taxon>Bacillati</taxon>
        <taxon>Bacillota</taxon>
        <taxon>Clostridia</taxon>
        <taxon>Eubacteriales</taxon>
        <taxon>Clostridiaceae</taxon>
        <taxon>Clostridium</taxon>
    </lineage>
</organism>
<evidence type="ECO:0000256" key="1">
    <source>
        <dbReference type="ARBA" id="ARBA00010189"/>
    </source>
</evidence>
<dbReference type="InterPro" id="IPR008463">
    <property type="entry name" value="CtsR"/>
</dbReference>
<comment type="caution">
    <text evidence="10">The sequence shown here is derived from an EMBL/GenBank/DDBJ whole genome shotgun (WGS) entry which is preliminary data.</text>
</comment>
<gene>
    <name evidence="10" type="ORF">HMPREF0216_02420</name>
</gene>
<keyword evidence="3 7" id="KW-0678">Repressor</keyword>
<dbReference type="Gene3D" id="3.30.56.130">
    <property type="entry name" value="Transcriptional regulator CtsR, winged HTH domain"/>
    <property type="match status" value="1"/>
</dbReference>
<evidence type="ECO:0000313" key="11">
    <source>
        <dbReference type="Proteomes" id="UP000010420"/>
    </source>
</evidence>
<dbReference type="HOGENOM" id="CLU_118139_0_0_9"/>
<dbReference type="GO" id="GO:0003677">
    <property type="term" value="F:DNA binding"/>
    <property type="evidence" value="ECO:0007669"/>
    <property type="project" value="UniProtKB-UniRule"/>
</dbReference>
<feature type="domain" description="CtsR N-terminal HTH" evidence="8">
    <location>
        <begin position="7"/>
        <end position="76"/>
    </location>
</feature>
<dbReference type="PATRIC" id="fig|545697.3.peg.2383"/>
<reference evidence="10 11" key="1">
    <citation type="submission" date="2012-05" db="EMBL/GenBank/DDBJ databases">
        <authorList>
            <person name="Weinstock G."/>
            <person name="Sodergren E."/>
            <person name="Lobos E.A."/>
            <person name="Fulton L."/>
            <person name="Fulton R."/>
            <person name="Courtney L."/>
            <person name="Fronick C."/>
            <person name="O'Laughlin M."/>
            <person name="Godfrey J."/>
            <person name="Wilson R.M."/>
            <person name="Miner T."/>
            <person name="Farmer C."/>
            <person name="Delehaunty K."/>
            <person name="Cordes M."/>
            <person name="Minx P."/>
            <person name="Tomlinson C."/>
            <person name="Chen J."/>
            <person name="Wollam A."/>
            <person name="Pepin K.H."/>
            <person name="Bhonagiri V."/>
            <person name="Zhang X."/>
            <person name="Suruliraj S."/>
            <person name="Warren W."/>
            <person name="Mitreva M."/>
            <person name="Mardis E.R."/>
            <person name="Wilson R.K."/>
        </authorList>
    </citation>
    <scope>NUCLEOTIDE SEQUENCE [LARGE SCALE GENOMIC DNA]</scope>
    <source>
        <strain evidence="10 11">DSM 1785</strain>
    </source>
</reference>
<dbReference type="EMBL" id="AMEZ01000067">
    <property type="protein sequence ID" value="EKY25600.1"/>
    <property type="molecule type" value="Genomic_DNA"/>
</dbReference>
<dbReference type="GO" id="GO:0006355">
    <property type="term" value="P:regulation of DNA-templated transcription"/>
    <property type="evidence" value="ECO:0007669"/>
    <property type="project" value="UniProtKB-UniRule"/>
</dbReference>
<proteinExistence type="inferred from homology"/>
<evidence type="ECO:0000256" key="7">
    <source>
        <dbReference type="PIRNR" id="PIRNR010607"/>
    </source>
</evidence>
<dbReference type="AlphaFoldDB" id="L1QD23"/>
<evidence type="ECO:0000256" key="2">
    <source>
        <dbReference type="ARBA" id="ARBA00014129"/>
    </source>
</evidence>
<evidence type="ECO:0000259" key="8">
    <source>
        <dbReference type="Pfam" id="PF05848"/>
    </source>
</evidence>
<keyword evidence="5 7" id="KW-0238">DNA-binding</keyword>
<dbReference type="eggNOG" id="COG4463">
    <property type="taxonomic scope" value="Bacteria"/>
</dbReference>
<keyword evidence="6 7" id="KW-0804">Transcription</keyword>
<name>L1QD23_9CLOT</name>
<dbReference type="PIRSF" id="PIRSF010607">
    <property type="entry name" value="Txn_repr_CtsR"/>
    <property type="match status" value="1"/>
</dbReference>
<evidence type="ECO:0000256" key="6">
    <source>
        <dbReference type="ARBA" id="ARBA00023163"/>
    </source>
</evidence>
<accession>L1QD23</accession>
<comment type="similarity">
    <text evidence="1 7">Belongs to the CtsR family.</text>
</comment>
<dbReference type="InterPro" id="IPR041908">
    <property type="entry name" value="CtsR_C_sf"/>
</dbReference>
<dbReference type="InterPro" id="IPR040465">
    <property type="entry name" value="CtsR_N"/>
</dbReference>
<dbReference type="Proteomes" id="UP000010420">
    <property type="component" value="Unassembled WGS sequence"/>
</dbReference>
<dbReference type="InterPro" id="IPR041473">
    <property type="entry name" value="CtsR_C"/>
</dbReference>
<keyword evidence="11" id="KW-1185">Reference proteome</keyword>
<evidence type="ECO:0000256" key="4">
    <source>
        <dbReference type="ARBA" id="ARBA00023015"/>
    </source>
</evidence>
<protein>
    <recommendedName>
        <fullName evidence="2 7">Transcriptional regulator CtsR</fullName>
    </recommendedName>
</protein>
<dbReference type="Pfam" id="PF17727">
    <property type="entry name" value="CtsR_C"/>
    <property type="match status" value="1"/>
</dbReference>
<sequence length="154" mass="17595">MKLLARISDIIADFINCMINDKNDKEVIIQRNELADKFNCAPSQINYVLTTRFTIEKGYVIESRRGGGGYIIIKKIDYDSKSKRLELLNEAIGNSLTYNAALSIIEHLYESKFITRKEFELIKISINDRTLSSAENKNIIRAEMLKGMITVILS</sequence>
<evidence type="ECO:0000256" key="5">
    <source>
        <dbReference type="ARBA" id="ARBA00023125"/>
    </source>
</evidence>
<dbReference type="STRING" id="545697.HMPREF0216_02420"/>
<dbReference type="Gene3D" id="1.10.1200.150">
    <property type="entry name" value="Transcriptional regulator CtsR, C-terminal domain"/>
    <property type="match status" value="1"/>
</dbReference>